<proteinExistence type="predicted"/>
<accession>A0A1Y2HJG4</accession>
<feature type="compositionally biased region" description="Low complexity" evidence="1">
    <location>
        <begin position="1"/>
        <end position="21"/>
    </location>
</feature>
<feature type="region of interest" description="Disordered" evidence="1">
    <location>
        <begin position="285"/>
        <end position="315"/>
    </location>
</feature>
<evidence type="ECO:0000313" key="3">
    <source>
        <dbReference type="Proteomes" id="UP000193411"/>
    </source>
</evidence>
<feature type="compositionally biased region" description="Basic residues" evidence="1">
    <location>
        <begin position="30"/>
        <end position="39"/>
    </location>
</feature>
<evidence type="ECO:0000313" key="2">
    <source>
        <dbReference type="EMBL" id="ORZ33843.1"/>
    </source>
</evidence>
<feature type="compositionally biased region" description="Acidic residues" evidence="1">
    <location>
        <begin position="185"/>
        <end position="195"/>
    </location>
</feature>
<organism evidence="2 3">
    <name type="scientific">Catenaria anguillulae PL171</name>
    <dbReference type="NCBI Taxonomy" id="765915"/>
    <lineage>
        <taxon>Eukaryota</taxon>
        <taxon>Fungi</taxon>
        <taxon>Fungi incertae sedis</taxon>
        <taxon>Blastocladiomycota</taxon>
        <taxon>Blastocladiomycetes</taxon>
        <taxon>Blastocladiales</taxon>
        <taxon>Catenariaceae</taxon>
        <taxon>Catenaria</taxon>
    </lineage>
</organism>
<sequence length="315" mass="32700">MMPTTPDTPDTPTAPTRSSRPLHITPCPAPRRRFTRKGIGKADPPLPSSMIAREGPSCTSSGSATAVAPRPFQSPPDRVSQPNDSQPSVSLDDELDAYLLASPARPSSASTFFSLDAHDLMAMASATIPLDPPALPAPFPVGNQRHAPLSLVEPTDFALTGPSVPRAISPRSAAFADSLLNFDGFDSDDEDDEDEARSADAKTGSCESLAAVPGTSPKARTDPESIVPAAGFSDVETRGLASEPGGVVYETQCPLANVDHISVEELVAILAQVRVEDTIKLAVPERQQAGTEAHGAADDSEGVSEAGSSPQSNAA</sequence>
<keyword evidence="3" id="KW-1185">Reference proteome</keyword>
<protein>
    <submittedName>
        <fullName evidence="2">Uncharacterized protein</fullName>
    </submittedName>
</protein>
<name>A0A1Y2HJG4_9FUNG</name>
<dbReference type="EMBL" id="MCFL01000033">
    <property type="protein sequence ID" value="ORZ33843.1"/>
    <property type="molecule type" value="Genomic_DNA"/>
</dbReference>
<feature type="compositionally biased region" description="Polar residues" evidence="1">
    <location>
        <begin position="306"/>
        <end position="315"/>
    </location>
</feature>
<feature type="region of interest" description="Disordered" evidence="1">
    <location>
        <begin position="1"/>
        <end position="90"/>
    </location>
</feature>
<dbReference type="Proteomes" id="UP000193411">
    <property type="component" value="Unassembled WGS sequence"/>
</dbReference>
<comment type="caution">
    <text evidence="2">The sequence shown here is derived from an EMBL/GenBank/DDBJ whole genome shotgun (WGS) entry which is preliminary data.</text>
</comment>
<feature type="region of interest" description="Disordered" evidence="1">
    <location>
        <begin position="184"/>
        <end position="225"/>
    </location>
</feature>
<evidence type="ECO:0000256" key="1">
    <source>
        <dbReference type="SAM" id="MobiDB-lite"/>
    </source>
</evidence>
<feature type="compositionally biased region" description="Polar residues" evidence="1">
    <location>
        <begin position="80"/>
        <end position="89"/>
    </location>
</feature>
<reference evidence="2 3" key="1">
    <citation type="submission" date="2016-07" db="EMBL/GenBank/DDBJ databases">
        <title>Pervasive Adenine N6-methylation of Active Genes in Fungi.</title>
        <authorList>
            <consortium name="DOE Joint Genome Institute"/>
            <person name="Mondo S.J."/>
            <person name="Dannebaum R.O."/>
            <person name="Kuo R.C."/>
            <person name="Labutti K."/>
            <person name="Haridas S."/>
            <person name="Kuo A."/>
            <person name="Salamov A."/>
            <person name="Ahrendt S.R."/>
            <person name="Lipzen A."/>
            <person name="Sullivan W."/>
            <person name="Andreopoulos W.B."/>
            <person name="Clum A."/>
            <person name="Lindquist E."/>
            <person name="Daum C."/>
            <person name="Ramamoorthy G.K."/>
            <person name="Gryganskyi A."/>
            <person name="Culley D."/>
            <person name="Magnuson J.K."/>
            <person name="James T.Y."/>
            <person name="O'Malley M.A."/>
            <person name="Stajich J.E."/>
            <person name="Spatafora J.W."/>
            <person name="Visel A."/>
            <person name="Grigoriev I.V."/>
        </authorList>
    </citation>
    <scope>NUCLEOTIDE SEQUENCE [LARGE SCALE GENOMIC DNA]</scope>
    <source>
        <strain evidence="2 3">PL171</strain>
    </source>
</reference>
<dbReference type="AlphaFoldDB" id="A0A1Y2HJG4"/>
<gene>
    <name evidence="2" type="ORF">BCR44DRAFT_39617</name>
</gene>